<dbReference type="AlphaFoldDB" id="A0A210QAH6"/>
<dbReference type="STRING" id="6573.A0A210QAH6"/>
<reference evidence="1 2" key="1">
    <citation type="journal article" date="2017" name="Nat. Ecol. Evol.">
        <title>Scallop genome provides insights into evolution of bilaterian karyotype and development.</title>
        <authorList>
            <person name="Wang S."/>
            <person name="Zhang J."/>
            <person name="Jiao W."/>
            <person name="Li J."/>
            <person name="Xun X."/>
            <person name="Sun Y."/>
            <person name="Guo X."/>
            <person name="Huan P."/>
            <person name="Dong B."/>
            <person name="Zhang L."/>
            <person name="Hu X."/>
            <person name="Sun X."/>
            <person name="Wang J."/>
            <person name="Zhao C."/>
            <person name="Wang Y."/>
            <person name="Wang D."/>
            <person name="Huang X."/>
            <person name="Wang R."/>
            <person name="Lv J."/>
            <person name="Li Y."/>
            <person name="Zhang Z."/>
            <person name="Liu B."/>
            <person name="Lu W."/>
            <person name="Hui Y."/>
            <person name="Liang J."/>
            <person name="Zhou Z."/>
            <person name="Hou R."/>
            <person name="Li X."/>
            <person name="Liu Y."/>
            <person name="Li H."/>
            <person name="Ning X."/>
            <person name="Lin Y."/>
            <person name="Zhao L."/>
            <person name="Xing Q."/>
            <person name="Dou J."/>
            <person name="Li Y."/>
            <person name="Mao J."/>
            <person name="Guo H."/>
            <person name="Dou H."/>
            <person name="Li T."/>
            <person name="Mu C."/>
            <person name="Jiang W."/>
            <person name="Fu Q."/>
            <person name="Fu X."/>
            <person name="Miao Y."/>
            <person name="Liu J."/>
            <person name="Yu Q."/>
            <person name="Li R."/>
            <person name="Liao H."/>
            <person name="Li X."/>
            <person name="Kong Y."/>
            <person name="Jiang Z."/>
            <person name="Chourrout D."/>
            <person name="Li R."/>
            <person name="Bao Z."/>
        </authorList>
    </citation>
    <scope>NUCLEOTIDE SEQUENCE [LARGE SCALE GENOMIC DNA]</scope>
    <source>
        <strain evidence="1 2">PY_sf001</strain>
    </source>
</reference>
<dbReference type="SUPFAM" id="SSF49764">
    <property type="entry name" value="HSP20-like chaperones"/>
    <property type="match status" value="1"/>
</dbReference>
<dbReference type="EMBL" id="NEDP02004406">
    <property type="protein sequence ID" value="OWF45743.1"/>
    <property type="molecule type" value="Genomic_DNA"/>
</dbReference>
<evidence type="ECO:0000313" key="1">
    <source>
        <dbReference type="EMBL" id="OWF45743.1"/>
    </source>
</evidence>
<gene>
    <name evidence="1" type="ORF">KP79_PYT09043</name>
</gene>
<dbReference type="Proteomes" id="UP000242188">
    <property type="component" value="Unassembled WGS sequence"/>
</dbReference>
<evidence type="ECO:0000313" key="2">
    <source>
        <dbReference type="Proteomes" id="UP000242188"/>
    </source>
</evidence>
<dbReference type="InterPro" id="IPR008978">
    <property type="entry name" value="HSP20-like_chaperone"/>
</dbReference>
<dbReference type="PANTHER" id="PTHR13164:SF3">
    <property type="entry name" value="CALCYCLIN-BINDING PROTEIN"/>
    <property type="match status" value="1"/>
</dbReference>
<proteinExistence type="predicted"/>
<dbReference type="GO" id="GO:0005634">
    <property type="term" value="C:nucleus"/>
    <property type="evidence" value="ECO:0007669"/>
    <property type="project" value="TreeGrafter"/>
</dbReference>
<name>A0A210QAH6_MIZYE</name>
<dbReference type="PANTHER" id="PTHR13164">
    <property type="entry name" value="CALICYLIN BINDING PROTEIN"/>
    <property type="match status" value="1"/>
</dbReference>
<accession>A0A210QAH6</accession>
<dbReference type="OrthoDB" id="6231385at2759"/>
<comment type="caution">
    <text evidence="1">The sequence shown here is derived from an EMBL/GenBank/DDBJ whole genome shotgun (WGS) entry which is preliminary data.</text>
</comment>
<keyword evidence="2" id="KW-1185">Reference proteome</keyword>
<organism evidence="1 2">
    <name type="scientific">Mizuhopecten yessoensis</name>
    <name type="common">Japanese scallop</name>
    <name type="synonym">Patinopecten yessoensis</name>
    <dbReference type="NCBI Taxonomy" id="6573"/>
    <lineage>
        <taxon>Eukaryota</taxon>
        <taxon>Metazoa</taxon>
        <taxon>Spiralia</taxon>
        <taxon>Lophotrochozoa</taxon>
        <taxon>Mollusca</taxon>
        <taxon>Bivalvia</taxon>
        <taxon>Autobranchia</taxon>
        <taxon>Pteriomorphia</taxon>
        <taxon>Pectinida</taxon>
        <taxon>Pectinoidea</taxon>
        <taxon>Pectinidae</taxon>
        <taxon>Mizuhopecten</taxon>
    </lineage>
</organism>
<protein>
    <submittedName>
        <fullName evidence="1">Uncharacterized protein</fullName>
    </submittedName>
</protein>
<dbReference type="Gene3D" id="2.60.40.790">
    <property type="match status" value="1"/>
</dbReference>
<sequence length="137" mass="15563">MADDSKQAESSKVIIPDYATDEKKKDGFVRVIVAVKNLKTSRQMKGLKFIKKADNADVTVDFEERSFCLTVTGKTKGELKGKQFKLHIKKLPKEISSNMSYYEVDADRVLLFLCKAENSSWYPELDSGLETEEEEAE</sequence>
<dbReference type="InterPro" id="IPR052289">
    <property type="entry name" value="Calcyclin-binding_UBL-bridge"/>
</dbReference>